<feature type="domain" description="Bacterial Ig-like" evidence="2">
    <location>
        <begin position="330"/>
        <end position="411"/>
    </location>
</feature>
<dbReference type="Gene3D" id="2.60.40.10">
    <property type="entry name" value="Immunoglobulins"/>
    <property type="match status" value="12"/>
</dbReference>
<dbReference type="RefSeq" id="WP_159110241.1">
    <property type="nucleotide sequence ID" value="NZ_CP015453.1"/>
</dbReference>
<reference evidence="3 4" key="1">
    <citation type="submission" date="2016-04" db="EMBL/GenBank/DDBJ databases">
        <title>Complete genome sequence of the haloalkaliphilic hydrocarbon-degrading bacterium Dietzia psychralcaliphila ILA-1T, isolated from a drain of a fish product-processing plant.</title>
        <authorList>
            <person name="Zhao J."/>
            <person name="Hu B."/>
            <person name="Geng S."/>
            <person name="Nie Y."/>
            <person name="Tang Y."/>
        </authorList>
    </citation>
    <scope>NUCLEOTIDE SEQUENCE [LARGE SCALE GENOMIC DNA]</scope>
    <source>
        <strain evidence="3 4">ILA-1</strain>
    </source>
</reference>
<evidence type="ECO:0000256" key="1">
    <source>
        <dbReference type="SAM" id="MobiDB-lite"/>
    </source>
</evidence>
<evidence type="ECO:0000259" key="2">
    <source>
        <dbReference type="Pfam" id="PF16640"/>
    </source>
</evidence>
<feature type="domain" description="Bacterial Ig-like" evidence="2">
    <location>
        <begin position="697"/>
        <end position="778"/>
    </location>
</feature>
<feature type="domain" description="Bacterial Ig-like" evidence="2">
    <location>
        <begin position="976"/>
        <end position="1059"/>
    </location>
</feature>
<dbReference type="Pfam" id="PF16640">
    <property type="entry name" value="Big_3_5"/>
    <property type="match status" value="8"/>
</dbReference>
<dbReference type="InterPro" id="IPR017868">
    <property type="entry name" value="Filamin/ABP280_repeat-like"/>
</dbReference>
<feature type="domain" description="Bacterial Ig-like" evidence="2">
    <location>
        <begin position="789"/>
        <end position="867"/>
    </location>
</feature>
<dbReference type="GO" id="GO:0005975">
    <property type="term" value="P:carbohydrate metabolic process"/>
    <property type="evidence" value="ECO:0007669"/>
    <property type="project" value="UniProtKB-ARBA"/>
</dbReference>
<organism evidence="3 4">
    <name type="scientific">Dietzia psychralcaliphila</name>
    <dbReference type="NCBI Taxonomy" id="139021"/>
    <lineage>
        <taxon>Bacteria</taxon>
        <taxon>Bacillati</taxon>
        <taxon>Actinomycetota</taxon>
        <taxon>Actinomycetes</taxon>
        <taxon>Mycobacteriales</taxon>
        <taxon>Dietziaceae</taxon>
        <taxon>Dietzia</taxon>
    </lineage>
</organism>
<name>A0AAD0JNW2_9ACTN</name>
<dbReference type="InterPro" id="IPR032109">
    <property type="entry name" value="Big_3_5"/>
</dbReference>
<feature type="domain" description="Bacterial Ig-like" evidence="2">
    <location>
        <begin position="142"/>
        <end position="222"/>
    </location>
</feature>
<feature type="domain" description="Bacterial Ig-like" evidence="2">
    <location>
        <begin position="422"/>
        <end position="504"/>
    </location>
</feature>
<evidence type="ECO:0000313" key="3">
    <source>
        <dbReference type="EMBL" id="AWH94702.1"/>
    </source>
</evidence>
<dbReference type="Proteomes" id="UP000244903">
    <property type="component" value="Chromosome"/>
</dbReference>
<feature type="compositionally biased region" description="Low complexity" evidence="1">
    <location>
        <begin position="1274"/>
        <end position="1283"/>
    </location>
</feature>
<keyword evidence="4" id="KW-1185">Reference proteome</keyword>
<feature type="region of interest" description="Disordered" evidence="1">
    <location>
        <begin position="1240"/>
        <end position="1283"/>
    </location>
</feature>
<feature type="compositionally biased region" description="Gly residues" evidence="1">
    <location>
        <begin position="1260"/>
        <end position="1273"/>
    </location>
</feature>
<dbReference type="KEGG" id="dpc:A6048_03380"/>
<feature type="domain" description="Bacterial Ig-like" evidence="2">
    <location>
        <begin position="233"/>
        <end position="318"/>
    </location>
</feature>
<accession>A0AAD0JNW2</accession>
<dbReference type="InterPro" id="IPR013783">
    <property type="entry name" value="Ig-like_fold"/>
</dbReference>
<proteinExistence type="predicted"/>
<sequence length="1283" mass="125221">METDYRVLCGAGSVLTGGAEFASVAGSYRGSMSLGPTVTVQRKATATSINQPQSVVIGQSTNLNATTDAPDGTTLEFIVDGSVVGSAPASGGAAAFSWTAGAPGSYEVQARTVETNTHGASSSSVVSAEVVKSDSTVSVGAASPAMAGSAVPLTATTTGIPDGEPVEFLVGGQSLGTADVDDGSATYTSWTPATAGDYTVQARYGGSATVAGSQSQQVGVTVIDPIQQTSTTLTADPTPVPGRPSTLTATVENGNDGDTVEFSNYGTVVGTGAVEDGVATFSWTPSTGQAGQPYRLTADYLGSGGYAASSSDPVSGTVGLVQTSASVVGAPATATVGEQLTLSASIAGGAAGQTIEFRDGDTILAAVTLPSSGVATAFWTPDATGEYNVTAHYPGTATTNPASSPTATTISVQARESAIELAAPSPVTVGQTSSLTAHTTGVPDGQSISFTVNGTEVDTAQVAGAQASIQWTPAVTGEYELRAEYAGSNDVGASQSNPVLVVVTSVETATSVVTASSNPVTGAAVTLTATVTGGTQGADVEFREGTTVLCNSQVGADGTAACSWTPGEIGDVAVTAHYPGNDTTSASESPASTTVQVGQGTVAAPTGLIATPAAPTTADVVTVSGQAPAGSRVYVYVDGGEECTVISGADGSFSCDLATLPVGGNQIKTVAELNGVPSQIVTLDVTVGMASSTMALSGPASVQPGQPAVLDLTTSGIADGQTVDILVDGDVVGQATVTGGAATYSWTPTETGEFEIRAGYAGSGTVSPVQSDALTITVDETATQISRVTAPTGATIGQPVTLTASVNGGAEGIGVVFRDGTTELCTGQLAADGTASCDWTPAVVGTVTVRAHYPGDATTGASQSVNATSISVGKTVSTVDLQATSPVEVGGSVTFTIITTGIADGQTVDIAVDGTVIGSPTVSAGQATFAWTAPATTGDLTATAAYAGTDTVAGSESDSETIEVGLAATSTSGVAASSGATAGEPVQLSATVTGGTQGVAVEFREGTTVLCTGQLATDGAVNCEWTPAAAGTVAVIAHYLGDDATGSSQSGAATSVTVAAAPDTEAPGAPIGISIAPQPATAGQTVTVTGSAEADSTVAVLVDGVEVCETTATGGMFMCAFDVAEAMDGHQVTVTATDEAGNTSGAAAGGELQVEPEAVDPTEPTITLTPVQPVAGQTVEIEVAGDAGEEVVIVSGGTEICRVTLNQDGTATCGWTPAAEGQTVLEVTVGDQTVTTAVTVRPVPGSGDDDDDDGSLDMGSLGGLFGGAGGSSGSSGSLSSLGG</sequence>
<evidence type="ECO:0000313" key="4">
    <source>
        <dbReference type="Proteomes" id="UP000244903"/>
    </source>
</evidence>
<protein>
    <recommendedName>
        <fullName evidence="2">Bacterial Ig-like domain-containing protein</fullName>
    </recommendedName>
</protein>
<dbReference type="EMBL" id="CP015453">
    <property type="protein sequence ID" value="AWH94702.1"/>
    <property type="molecule type" value="Genomic_DNA"/>
</dbReference>
<gene>
    <name evidence="3" type="ORF">A6048_03380</name>
</gene>
<dbReference type="PROSITE" id="PS50194">
    <property type="entry name" value="FILAMIN_REPEAT"/>
    <property type="match status" value="1"/>
</dbReference>
<feature type="domain" description="Bacterial Ig-like" evidence="2">
    <location>
        <begin position="514"/>
        <end position="595"/>
    </location>
</feature>